<organism evidence="3 4">
    <name type="scientific">Leadbetterella byssophila (strain DSM 17132 / JCM 16389 / KACC 11308 / NBRC 106382 / 4M15)</name>
    <dbReference type="NCBI Taxonomy" id="649349"/>
    <lineage>
        <taxon>Bacteria</taxon>
        <taxon>Pseudomonadati</taxon>
        <taxon>Bacteroidota</taxon>
        <taxon>Cytophagia</taxon>
        <taxon>Cytophagales</taxon>
        <taxon>Leadbetterellaceae</taxon>
        <taxon>Leadbetterella</taxon>
    </lineage>
</organism>
<dbReference type="Gene3D" id="3.20.20.140">
    <property type="entry name" value="Metal-dependent hydrolases"/>
    <property type="match status" value="1"/>
</dbReference>
<dbReference type="HOGENOM" id="CLU_044590_3_0_10"/>
<dbReference type="AlphaFoldDB" id="E4RXK4"/>
<dbReference type="Pfam" id="PF04909">
    <property type="entry name" value="Amidohydro_2"/>
    <property type="match status" value="1"/>
</dbReference>
<feature type="domain" description="Amidohydrolase-related" evidence="2">
    <location>
        <begin position="3"/>
        <end position="266"/>
    </location>
</feature>
<dbReference type="PANTHER" id="PTHR43569:SF2">
    <property type="entry name" value="AMIDOHYDROLASE-RELATED DOMAIN-CONTAINING PROTEIN"/>
    <property type="match status" value="1"/>
</dbReference>
<proteinExistence type="inferred from homology"/>
<dbReference type="PANTHER" id="PTHR43569">
    <property type="entry name" value="AMIDOHYDROLASE"/>
    <property type="match status" value="1"/>
</dbReference>
<dbReference type="InterPro" id="IPR032466">
    <property type="entry name" value="Metal_Hydrolase"/>
</dbReference>
<dbReference type="GO" id="GO:0016787">
    <property type="term" value="F:hydrolase activity"/>
    <property type="evidence" value="ECO:0007669"/>
    <property type="project" value="InterPro"/>
</dbReference>
<name>E4RXK4_LEAB4</name>
<evidence type="ECO:0000313" key="3">
    <source>
        <dbReference type="EMBL" id="ADQ17239.1"/>
    </source>
</evidence>
<comment type="similarity">
    <text evidence="1">Belongs to the metallo-dependent hydrolases superfamily.</text>
</comment>
<evidence type="ECO:0000256" key="1">
    <source>
        <dbReference type="ARBA" id="ARBA00038310"/>
    </source>
</evidence>
<reference evidence="3 4" key="2">
    <citation type="journal article" date="2011" name="Stand. Genomic Sci.">
        <title>Complete genome sequence of Leadbetterella byssophila type strain (4M15).</title>
        <authorList>
            <person name="Abt B."/>
            <person name="Teshima H."/>
            <person name="Lucas S."/>
            <person name="Lapidus A."/>
            <person name="Del Rio T.G."/>
            <person name="Nolan M."/>
            <person name="Tice H."/>
            <person name="Cheng J.F."/>
            <person name="Pitluck S."/>
            <person name="Liolios K."/>
            <person name="Pagani I."/>
            <person name="Ivanova N."/>
            <person name="Mavromatis K."/>
            <person name="Pati A."/>
            <person name="Tapia R."/>
            <person name="Han C."/>
            <person name="Goodwin L."/>
            <person name="Chen A."/>
            <person name="Palaniappan K."/>
            <person name="Land M."/>
            <person name="Hauser L."/>
            <person name="Chang Y.J."/>
            <person name="Jeffries C.D."/>
            <person name="Rohde M."/>
            <person name="Goker M."/>
            <person name="Tindall B.J."/>
            <person name="Detter J.C."/>
            <person name="Woyke T."/>
            <person name="Bristow J."/>
            <person name="Eisen J.A."/>
            <person name="Markowitz V."/>
            <person name="Hugenholtz P."/>
            <person name="Klenk H.P."/>
            <person name="Kyrpides N.C."/>
        </authorList>
    </citation>
    <scope>NUCLEOTIDE SEQUENCE [LARGE SCALE GENOMIC DNA]</scope>
    <source>
        <strain evidence="4">DSM 17132 / JCM 16389 / KACC 11308 / NBRC 106382 / 4M15</strain>
    </source>
</reference>
<sequence>MRIDAHQHFWTYNTKDYGWIEDERIQRDFGPQDLKPLLEQHHIDGCVLVQVNQTEEETQHFHQIALENEIVKAVVGWTDLFSPALEERLQEYKKLPKVKGFRHIVQGEPVGFMKNPEFVKGVKLLGKYGFTYDILIYPTQMKDAVHLVRECPDVTFILDHLAKPYIREQKVQPWANYMKELGSFPNLYCKVSGMVTEAAKLWRREDFQIYMDFALASFGMERLMYGSDWPVCLSAADYSTQLALVEGNFNRHEGIFGLNAIKAYGIY</sequence>
<keyword evidence="4" id="KW-1185">Reference proteome</keyword>
<dbReference type="RefSeq" id="WP_013408288.1">
    <property type="nucleotide sequence ID" value="NC_014655.1"/>
</dbReference>
<dbReference type="OrthoDB" id="5450317at2"/>
<dbReference type="SUPFAM" id="SSF51556">
    <property type="entry name" value="Metallo-dependent hydrolases"/>
    <property type="match status" value="1"/>
</dbReference>
<gene>
    <name evidence="3" type="ordered locus">Lbys_1528</name>
</gene>
<dbReference type="eggNOG" id="COG3618">
    <property type="taxonomic scope" value="Bacteria"/>
</dbReference>
<evidence type="ECO:0000313" key="4">
    <source>
        <dbReference type="Proteomes" id="UP000007435"/>
    </source>
</evidence>
<accession>E4RXK4</accession>
<evidence type="ECO:0000259" key="2">
    <source>
        <dbReference type="Pfam" id="PF04909"/>
    </source>
</evidence>
<dbReference type="EMBL" id="CP002305">
    <property type="protein sequence ID" value="ADQ17239.1"/>
    <property type="molecule type" value="Genomic_DNA"/>
</dbReference>
<dbReference type="STRING" id="649349.Lbys_1528"/>
<dbReference type="InterPro" id="IPR006680">
    <property type="entry name" value="Amidohydro-rel"/>
</dbReference>
<reference key="1">
    <citation type="submission" date="2010-11" db="EMBL/GenBank/DDBJ databases">
        <title>The complete genome of Leadbetterella byssophila DSM 17132.</title>
        <authorList>
            <consortium name="US DOE Joint Genome Institute (JGI-PGF)"/>
            <person name="Lucas S."/>
            <person name="Copeland A."/>
            <person name="Lapidus A."/>
            <person name="Glavina del Rio T."/>
            <person name="Dalin E."/>
            <person name="Tice H."/>
            <person name="Bruce D."/>
            <person name="Goodwin L."/>
            <person name="Pitluck S."/>
            <person name="Kyrpides N."/>
            <person name="Mavromatis K."/>
            <person name="Ivanova N."/>
            <person name="Teshima H."/>
            <person name="Brettin T."/>
            <person name="Detter J.C."/>
            <person name="Han C."/>
            <person name="Tapia R."/>
            <person name="Land M."/>
            <person name="Hauser L."/>
            <person name="Markowitz V."/>
            <person name="Cheng J.-F."/>
            <person name="Hugenholtz P."/>
            <person name="Woyke T."/>
            <person name="Wu D."/>
            <person name="Tindall B."/>
            <person name="Pomrenke H.G."/>
            <person name="Brambilla E."/>
            <person name="Klenk H.-P."/>
            <person name="Eisen J.A."/>
        </authorList>
    </citation>
    <scope>NUCLEOTIDE SEQUENCE [LARGE SCALE GENOMIC DNA]</scope>
    <source>
        <strain>DSM 17132</strain>
    </source>
</reference>
<dbReference type="InterPro" id="IPR052350">
    <property type="entry name" value="Metallo-dep_Lactonases"/>
</dbReference>
<protein>
    <submittedName>
        <fullName evidence="3">Amidohydrolase 2</fullName>
    </submittedName>
</protein>
<dbReference type="Proteomes" id="UP000007435">
    <property type="component" value="Chromosome"/>
</dbReference>
<dbReference type="KEGG" id="lby:Lbys_1528"/>